<evidence type="ECO:0000256" key="1">
    <source>
        <dbReference type="SAM" id="MobiDB-lite"/>
    </source>
</evidence>
<dbReference type="Proteomes" id="UP001582793">
    <property type="component" value="Unassembled WGS sequence"/>
</dbReference>
<evidence type="ECO:0000313" key="4">
    <source>
        <dbReference type="Proteomes" id="UP001582793"/>
    </source>
</evidence>
<dbReference type="Pfam" id="PF12840">
    <property type="entry name" value="HTH_20"/>
    <property type="match status" value="1"/>
</dbReference>
<dbReference type="PANTHER" id="PTHR38600:SF2">
    <property type="entry name" value="SLL0088 PROTEIN"/>
    <property type="match status" value="1"/>
</dbReference>
<dbReference type="InterPro" id="IPR036388">
    <property type="entry name" value="WH-like_DNA-bd_sf"/>
</dbReference>
<proteinExistence type="predicted"/>
<dbReference type="EMBL" id="JBCGDC010000036">
    <property type="protein sequence ID" value="MFB6394395.1"/>
    <property type="molecule type" value="Genomic_DNA"/>
</dbReference>
<sequence length="139" mass="14569">MSTADPALAPVFAALADETRWAILVRLGEGPASASALAVEFPVSRQAIVKHLAVLQGTGLVRAERVGREVRFAAVGSRLSALGRDLERIASGWDRRLARIKAMAEAAEEPAGQPAERSASGRRRRTASDSAGGRQAPSG</sequence>
<evidence type="ECO:0000313" key="3">
    <source>
        <dbReference type="EMBL" id="MFB6394395.1"/>
    </source>
</evidence>
<dbReference type="RefSeq" id="WP_364216494.1">
    <property type="nucleotide sequence ID" value="NZ_JBCGDC010000036.1"/>
</dbReference>
<dbReference type="InterPro" id="IPR036390">
    <property type="entry name" value="WH_DNA-bd_sf"/>
</dbReference>
<dbReference type="PANTHER" id="PTHR38600">
    <property type="entry name" value="TRANSCRIPTIONAL REGULATORY PROTEIN"/>
    <property type="match status" value="1"/>
</dbReference>
<dbReference type="SUPFAM" id="SSF46785">
    <property type="entry name" value="Winged helix' DNA-binding domain"/>
    <property type="match status" value="1"/>
</dbReference>
<feature type="compositionally biased region" description="Low complexity" evidence="1">
    <location>
        <begin position="104"/>
        <end position="118"/>
    </location>
</feature>
<dbReference type="CDD" id="cd00090">
    <property type="entry name" value="HTH_ARSR"/>
    <property type="match status" value="1"/>
</dbReference>
<accession>A0ABV5CR54</accession>
<protein>
    <submittedName>
        <fullName evidence="3">Metalloregulator ArsR/SmtB family transcription factor</fullName>
    </submittedName>
</protein>
<dbReference type="InterPro" id="IPR011991">
    <property type="entry name" value="ArsR-like_HTH"/>
</dbReference>
<dbReference type="PROSITE" id="PS50987">
    <property type="entry name" value="HTH_ARSR_2"/>
    <property type="match status" value="1"/>
</dbReference>
<comment type="caution">
    <text evidence="3">The sequence shown here is derived from an EMBL/GenBank/DDBJ whole genome shotgun (WGS) entry which is preliminary data.</text>
</comment>
<dbReference type="Gene3D" id="1.10.10.10">
    <property type="entry name" value="Winged helix-like DNA-binding domain superfamily/Winged helix DNA-binding domain"/>
    <property type="match status" value="1"/>
</dbReference>
<feature type="region of interest" description="Disordered" evidence="1">
    <location>
        <begin position="104"/>
        <end position="139"/>
    </location>
</feature>
<dbReference type="SMART" id="SM00418">
    <property type="entry name" value="HTH_ARSR"/>
    <property type="match status" value="1"/>
</dbReference>
<dbReference type="InterPro" id="IPR001845">
    <property type="entry name" value="HTH_ArsR_DNA-bd_dom"/>
</dbReference>
<feature type="compositionally biased region" description="Low complexity" evidence="1">
    <location>
        <begin position="128"/>
        <end position="139"/>
    </location>
</feature>
<dbReference type="NCBIfam" id="NF033788">
    <property type="entry name" value="HTH_metalloreg"/>
    <property type="match status" value="1"/>
</dbReference>
<gene>
    <name evidence="3" type="ORF">AAFH96_14935</name>
</gene>
<keyword evidence="4" id="KW-1185">Reference proteome</keyword>
<organism evidence="3 4">
    <name type="scientific">Polymorphospora lycopeni</name>
    <dbReference type="NCBI Taxonomy" id="3140240"/>
    <lineage>
        <taxon>Bacteria</taxon>
        <taxon>Bacillati</taxon>
        <taxon>Actinomycetota</taxon>
        <taxon>Actinomycetes</taxon>
        <taxon>Micromonosporales</taxon>
        <taxon>Micromonosporaceae</taxon>
        <taxon>Polymorphospora</taxon>
    </lineage>
</organism>
<feature type="domain" description="HTH arsR-type" evidence="2">
    <location>
        <begin position="1"/>
        <end position="94"/>
    </location>
</feature>
<reference evidence="3 4" key="1">
    <citation type="submission" date="2024-04" db="EMBL/GenBank/DDBJ databases">
        <title>Polymorphospora sp. isolated from Baiyangdian Lake in Xiong'an New Area.</title>
        <authorList>
            <person name="Zhang X."/>
            <person name="Liu J."/>
        </authorList>
    </citation>
    <scope>NUCLEOTIDE SEQUENCE [LARGE SCALE GENOMIC DNA]</scope>
    <source>
        <strain evidence="3 4">2-325</strain>
    </source>
</reference>
<evidence type="ECO:0000259" key="2">
    <source>
        <dbReference type="PROSITE" id="PS50987"/>
    </source>
</evidence>
<name>A0ABV5CR54_9ACTN</name>